<protein>
    <submittedName>
        <fullName evidence="1">Uncharacterized protein</fullName>
    </submittedName>
</protein>
<geneLocation type="plasmid" evidence="1 2">
    <name>pPRADMK78_02</name>
</geneLocation>
<dbReference type="Proteomes" id="UP000308530">
    <property type="component" value="Plasmid pPRADMK78_02"/>
</dbReference>
<evidence type="ECO:0000313" key="2">
    <source>
        <dbReference type="Proteomes" id="UP000308530"/>
    </source>
</evidence>
<evidence type="ECO:0000313" key="1">
    <source>
        <dbReference type="EMBL" id="QLF72043.1"/>
    </source>
</evidence>
<dbReference type="RefSeq" id="WP_138289597.1">
    <property type="nucleotide sequence ID" value="NZ_CP058352.1"/>
</dbReference>
<accession>A0ABX6QU99</accession>
<name>A0ABX6QU99_9HYPH</name>
<keyword evidence="2" id="KW-1185">Reference proteome</keyword>
<sequence length="69" mass="7890">MSSLAFSKESVLSLRAPHPYFTDNFPYIADDKPYFTDDKPYIADDKPYIADMACSQAFDRFYEIGAFSS</sequence>
<proteinExistence type="predicted"/>
<organism evidence="1 2">
    <name type="scientific">Peteryoungia desertarenae</name>
    <dbReference type="NCBI Taxonomy" id="1813451"/>
    <lineage>
        <taxon>Bacteria</taxon>
        <taxon>Pseudomonadati</taxon>
        <taxon>Pseudomonadota</taxon>
        <taxon>Alphaproteobacteria</taxon>
        <taxon>Hyphomicrobiales</taxon>
        <taxon>Rhizobiaceae</taxon>
        <taxon>Peteryoungia</taxon>
    </lineage>
</organism>
<reference evidence="1 2" key="1">
    <citation type="submission" date="2020-06" db="EMBL/GenBank/DDBJ databases">
        <title>Genome sequence of Rhizobium sp strain ADMK78.</title>
        <authorList>
            <person name="Rahi P."/>
        </authorList>
    </citation>
    <scope>NUCLEOTIDE SEQUENCE [LARGE SCALE GENOMIC DNA]</scope>
    <source>
        <strain evidence="1 2">ADMK78</strain>
        <plasmid evidence="1 2">pPRADMK78_02</plasmid>
    </source>
</reference>
<gene>
    <name evidence="1" type="ORF">FE840_020685</name>
</gene>
<dbReference type="EMBL" id="CP058352">
    <property type="protein sequence ID" value="QLF72043.1"/>
    <property type="molecule type" value="Genomic_DNA"/>
</dbReference>
<keyword evidence="1" id="KW-0614">Plasmid</keyword>